<sequence>MRILYVSKTRLDYSLNSVWIKGLKENGVEVLCFKLPSSGVTGYLRALSFVRKEKAGSDALIVGYDSSLLAVFLHPFYWKKMIYCAVLPVYERLVTSRKLVGCWSPKSIYYWLIDFLAYYSADLSMIESDNQIDYISRHYFVSKNKFVRSWIGADENNFFRDSDIPKLPIFTVLFRGILMPEAGAEYVVQAAKILEKEKINFIMISGGMLLAEIKKLIKKVKPKNLEIKSELLSYEELRTTMQKCHLSLGQLSDHSRLKRTVPHKSYESLAMRLPYLTASNAAIFELVKTGETCISCEPANAKSLADKILWAKNNYQELEKIAENGYQFYQKELKSKILAQKLLDKISTI</sequence>
<protein>
    <recommendedName>
        <fullName evidence="1">Glycosyl transferase family 1 domain-containing protein</fullName>
    </recommendedName>
</protein>
<dbReference type="InterPro" id="IPR001296">
    <property type="entry name" value="Glyco_trans_1"/>
</dbReference>
<dbReference type="Pfam" id="PF00534">
    <property type="entry name" value="Glycos_transf_1"/>
    <property type="match status" value="1"/>
</dbReference>
<evidence type="ECO:0000313" key="3">
    <source>
        <dbReference type="Proteomes" id="UP000176834"/>
    </source>
</evidence>
<dbReference type="GO" id="GO:0016757">
    <property type="term" value="F:glycosyltransferase activity"/>
    <property type="evidence" value="ECO:0007669"/>
    <property type="project" value="InterPro"/>
</dbReference>
<dbReference type="PANTHER" id="PTHR12526:SF609">
    <property type="entry name" value="LIPOPOLYSACCHARIDE BIOSYNTHESIS PROTEIN"/>
    <property type="match status" value="1"/>
</dbReference>
<dbReference type="EMBL" id="MGJN01000001">
    <property type="protein sequence ID" value="OGN07757.1"/>
    <property type="molecule type" value="Genomic_DNA"/>
</dbReference>
<feature type="domain" description="Glycosyl transferase family 1" evidence="1">
    <location>
        <begin position="171"/>
        <end position="327"/>
    </location>
</feature>
<evidence type="ECO:0000259" key="1">
    <source>
        <dbReference type="Pfam" id="PF00534"/>
    </source>
</evidence>
<reference evidence="2 3" key="1">
    <citation type="journal article" date="2016" name="Nat. Commun.">
        <title>Thousands of microbial genomes shed light on interconnected biogeochemical processes in an aquifer system.</title>
        <authorList>
            <person name="Anantharaman K."/>
            <person name="Brown C.T."/>
            <person name="Hug L.A."/>
            <person name="Sharon I."/>
            <person name="Castelle C.J."/>
            <person name="Probst A.J."/>
            <person name="Thomas B.C."/>
            <person name="Singh A."/>
            <person name="Wilkins M.J."/>
            <person name="Karaoz U."/>
            <person name="Brodie E.L."/>
            <person name="Williams K.H."/>
            <person name="Hubbard S.S."/>
            <person name="Banfield J.F."/>
        </authorList>
    </citation>
    <scope>NUCLEOTIDE SEQUENCE [LARGE SCALE GENOMIC DNA]</scope>
</reference>
<accession>A0A1F8F3P1</accession>
<name>A0A1F8F3P1_9BACT</name>
<evidence type="ECO:0000313" key="2">
    <source>
        <dbReference type="EMBL" id="OGN07757.1"/>
    </source>
</evidence>
<organism evidence="2 3">
    <name type="scientific">Candidatus Yanofskybacteria bacterium RIFCSPHIGHO2_02_FULL_38_22b</name>
    <dbReference type="NCBI Taxonomy" id="1802673"/>
    <lineage>
        <taxon>Bacteria</taxon>
        <taxon>Candidatus Yanofskyibacteriota</taxon>
    </lineage>
</organism>
<dbReference type="PANTHER" id="PTHR12526">
    <property type="entry name" value="GLYCOSYLTRANSFERASE"/>
    <property type="match status" value="1"/>
</dbReference>
<dbReference type="Proteomes" id="UP000176834">
    <property type="component" value="Unassembled WGS sequence"/>
</dbReference>
<dbReference type="Gene3D" id="3.40.50.2000">
    <property type="entry name" value="Glycogen Phosphorylase B"/>
    <property type="match status" value="1"/>
</dbReference>
<comment type="caution">
    <text evidence="2">The sequence shown here is derived from an EMBL/GenBank/DDBJ whole genome shotgun (WGS) entry which is preliminary data.</text>
</comment>
<dbReference type="AlphaFoldDB" id="A0A1F8F3P1"/>
<gene>
    <name evidence="2" type="ORF">A3B86_02660</name>
</gene>
<dbReference type="SUPFAM" id="SSF53756">
    <property type="entry name" value="UDP-Glycosyltransferase/glycogen phosphorylase"/>
    <property type="match status" value="1"/>
</dbReference>
<proteinExistence type="predicted"/>